<feature type="transmembrane region" description="Helical" evidence="7">
    <location>
        <begin position="348"/>
        <end position="373"/>
    </location>
</feature>
<reference evidence="11" key="2">
    <citation type="submission" date="2021-04" db="EMBL/GenBank/DDBJ databases">
        <authorList>
            <person name="Dong X."/>
        </authorList>
    </citation>
    <scope>NUCLEOTIDE SEQUENCE</scope>
    <source>
        <strain evidence="11">ZWT</strain>
    </source>
</reference>
<evidence type="ECO:0000256" key="6">
    <source>
        <dbReference type="ARBA" id="ARBA00023136"/>
    </source>
</evidence>
<feature type="domain" description="Concentrative nucleoside transporter N-terminal" evidence="8">
    <location>
        <begin position="8"/>
        <end position="81"/>
    </location>
</feature>
<protein>
    <recommendedName>
        <fullName evidence="7">Nucleoside permease</fullName>
    </recommendedName>
</protein>
<dbReference type="GO" id="GO:0005337">
    <property type="term" value="F:nucleoside transmembrane transporter activity"/>
    <property type="evidence" value="ECO:0007669"/>
    <property type="project" value="InterPro"/>
</dbReference>
<dbReference type="PANTHER" id="PTHR10590">
    <property type="entry name" value="SODIUM/NUCLEOSIDE COTRANSPORTER"/>
    <property type="match status" value="1"/>
</dbReference>
<dbReference type="GO" id="GO:0015293">
    <property type="term" value="F:symporter activity"/>
    <property type="evidence" value="ECO:0007669"/>
    <property type="project" value="TreeGrafter"/>
</dbReference>
<evidence type="ECO:0000259" key="10">
    <source>
        <dbReference type="Pfam" id="PF07670"/>
    </source>
</evidence>
<feature type="transmembrane region" description="Helical" evidence="7">
    <location>
        <begin position="6"/>
        <end position="22"/>
    </location>
</feature>
<keyword evidence="3" id="KW-1003">Cell membrane</keyword>
<comment type="subcellular location">
    <subcellularLocation>
        <location evidence="1">Cell membrane</location>
        <topology evidence="1">Multi-pass membrane protein</topology>
    </subcellularLocation>
</comment>
<gene>
    <name evidence="11" type="ORF">KDK92_24345</name>
</gene>
<evidence type="ECO:0000256" key="5">
    <source>
        <dbReference type="ARBA" id="ARBA00022989"/>
    </source>
</evidence>
<reference evidence="11" key="1">
    <citation type="journal article" date="2021" name="mSystems">
        <title>Bacteria and Archaea Synergistically Convert Glycine Betaine to Biogenic Methane in the Formosa Cold Seep of the South China Sea.</title>
        <authorList>
            <person name="Li L."/>
            <person name="Zhang W."/>
            <person name="Zhang S."/>
            <person name="Song L."/>
            <person name="Sun Q."/>
            <person name="Zhang H."/>
            <person name="Xiang H."/>
            <person name="Dong X."/>
        </authorList>
    </citation>
    <scope>NUCLEOTIDE SEQUENCE</scope>
    <source>
        <strain evidence="11">ZWT</strain>
    </source>
</reference>
<dbReference type="InterPro" id="IPR002668">
    <property type="entry name" value="CNT_N_dom"/>
</dbReference>
<sequence length="406" mass="42473">MDKIVGIIGLFVLIGIAVLCSEDRKKINWKLVGIGIIMQIAFAFLILKFEPGKNFFQWMSNGITLLLDFTKEGSTFLFGNLMNIESTGFVWALQILPTIIFFSSFMSILYHIGAMQLIVKVLAKGMVKLLGTSGAETLSAVANIFVGQTEAPLVIKPFIKTMTRSELLTVMTGGMATVAGGVMAGYAAMGVDPGHLLAASIMSAPASLIIAKIMLPEKEEPVTKGKVQMDLSSSHANVIEAAATGASEGLTLALNVGAMLLAFTALVALVNGVISGVGNAIGMDYLNLSWILGRLFAPLAYVMGIPSADIIAAGDLLGQKVVLNEFVAYANLAPMISSGALQPKTIVILTYALCGFANFSSIAIQIAGIGGLAPSRKSEIAQLGIKSLIGGSLAAFMTASIAGILF</sequence>
<feature type="transmembrane region" description="Helical" evidence="7">
    <location>
        <begin position="295"/>
        <end position="314"/>
    </location>
</feature>
<evidence type="ECO:0000256" key="2">
    <source>
        <dbReference type="ARBA" id="ARBA00009033"/>
    </source>
</evidence>
<organism evidence="11 12">
    <name type="scientific">Oceanirhabdus seepicola</name>
    <dbReference type="NCBI Taxonomy" id="2828781"/>
    <lineage>
        <taxon>Bacteria</taxon>
        <taxon>Bacillati</taxon>
        <taxon>Bacillota</taxon>
        <taxon>Clostridia</taxon>
        <taxon>Eubacteriales</taxon>
        <taxon>Clostridiaceae</taxon>
        <taxon>Oceanirhabdus</taxon>
    </lineage>
</organism>
<dbReference type="Pfam" id="PF01773">
    <property type="entry name" value="Nucleos_tra2_N"/>
    <property type="match status" value="1"/>
</dbReference>
<dbReference type="InterPro" id="IPR008276">
    <property type="entry name" value="C_nuclsd_transpt"/>
</dbReference>
<name>A0A9J6PAV3_9CLOT</name>
<dbReference type="RefSeq" id="WP_250862028.1">
    <property type="nucleotide sequence ID" value="NZ_JAGSOJ010000007.1"/>
</dbReference>
<dbReference type="GO" id="GO:0005886">
    <property type="term" value="C:plasma membrane"/>
    <property type="evidence" value="ECO:0007669"/>
    <property type="project" value="UniProtKB-SubCell"/>
</dbReference>
<evidence type="ECO:0000256" key="7">
    <source>
        <dbReference type="RuleBase" id="RU362018"/>
    </source>
</evidence>
<evidence type="ECO:0000313" key="11">
    <source>
        <dbReference type="EMBL" id="MCM1992862.1"/>
    </source>
</evidence>
<dbReference type="AlphaFoldDB" id="A0A9J6PAV3"/>
<feature type="transmembrane region" description="Helical" evidence="7">
    <location>
        <begin position="252"/>
        <end position="275"/>
    </location>
</feature>
<keyword evidence="5 7" id="KW-1133">Transmembrane helix</keyword>
<proteinExistence type="inferred from homology"/>
<keyword evidence="6 7" id="KW-0472">Membrane</keyword>
<dbReference type="Pfam" id="PF07662">
    <property type="entry name" value="Nucleos_tra2_C"/>
    <property type="match status" value="1"/>
</dbReference>
<evidence type="ECO:0000259" key="9">
    <source>
        <dbReference type="Pfam" id="PF07662"/>
    </source>
</evidence>
<feature type="domain" description="Nucleoside transporter/FeoB GTPase Gate" evidence="10">
    <location>
        <begin position="93"/>
        <end position="190"/>
    </location>
</feature>
<evidence type="ECO:0000313" key="12">
    <source>
        <dbReference type="Proteomes" id="UP001056429"/>
    </source>
</evidence>
<evidence type="ECO:0000259" key="8">
    <source>
        <dbReference type="Pfam" id="PF01773"/>
    </source>
</evidence>
<keyword evidence="12" id="KW-1185">Reference proteome</keyword>
<accession>A0A9J6PAV3</accession>
<feature type="domain" description="Concentrative nucleoside transporter C-terminal" evidence="9">
    <location>
        <begin position="195"/>
        <end position="403"/>
    </location>
</feature>
<keyword evidence="4 7" id="KW-0812">Transmembrane</keyword>
<dbReference type="Proteomes" id="UP001056429">
    <property type="component" value="Unassembled WGS sequence"/>
</dbReference>
<comment type="similarity">
    <text evidence="2 7">Belongs to the concentrative nucleoside transporter (CNT) (TC 2.A.41) family.</text>
</comment>
<dbReference type="InterPro" id="IPR011642">
    <property type="entry name" value="Gate_dom"/>
</dbReference>
<dbReference type="InterPro" id="IPR011657">
    <property type="entry name" value="CNT_C_dom"/>
</dbReference>
<evidence type="ECO:0000256" key="4">
    <source>
        <dbReference type="ARBA" id="ARBA00022692"/>
    </source>
</evidence>
<feature type="transmembrane region" description="Helical" evidence="7">
    <location>
        <begin position="167"/>
        <end position="189"/>
    </location>
</feature>
<dbReference type="PANTHER" id="PTHR10590:SF4">
    <property type="entry name" value="SOLUTE CARRIER FAMILY 28 MEMBER 3"/>
    <property type="match status" value="1"/>
</dbReference>
<feature type="transmembrane region" description="Helical" evidence="7">
    <location>
        <begin position="29"/>
        <end position="49"/>
    </location>
</feature>
<feature type="transmembrane region" description="Helical" evidence="7">
    <location>
        <begin position="89"/>
        <end position="110"/>
    </location>
</feature>
<dbReference type="InterPro" id="IPR018270">
    <property type="entry name" value="C_nuclsd_transpt_met_bac"/>
</dbReference>
<comment type="caution">
    <text evidence="11">The sequence shown here is derived from an EMBL/GenBank/DDBJ whole genome shotgun (WGS) entry which is preliminary data.</text>
</comment>
<evidence type="ECO:0000256" key="1">
    <source>
        <dbReference type="ARBA" id="ARBA00004651"/>
    </source>
</evidence>
<keyword evidence="7" id="KW-0813">Transport</keyword>
<dbReference type="NCBIfam" id="TIGR00804">
    <property type="entry name" value="nupC"/>
    <property type="match status" value="1"/>
</dbReference>
<feature type="transmembrane region" description="Helical" evidence="7">
    <location>
        <begin position="385"/>
        <end position="405"/>
    </location>
</feature>
<evidence type="ECO:0000256" key="3">
    <source>
        <dbReference type="ARBA" id="ARBA00022475"/>
    </source>
</evidence>
<dbReference type="Pfam" id="PF07670">
    <property type="entry name" value="Gate"/>
    <property type="match status" value="1"/>
</dbReference>
<dbReference type="EMBL" id="JAGSOJ010000007">
    <property type="protein sequence ID" value="MCM1992862.1"/>
    <property type="molecule type" value="Genomic_DNA"/>
</dbReference>